<feature type="compositionally biased region" description="Low complexity" evidence="5">
    <location>
        <begin position="286"/>
        <end position="318"/>
    </location>
</feature>
<dbReference type="GO" id="GO:0005886">
    <property type="term" value="C:plasma membrane"/>
    <property type="evidence" value="ECO:0007669"/>
    <property type="project" value="TreeGrafter"/>
</dbReference>
<feature type="domain" description="Rod shape-determining protein MreC beta-barrel core" evidence="7">
    <location>
        <begin position="132"/>
        <end position="276"/>
    </location>
</feature>
<dbReference type="Gene3D" id="2.40.10.340">
    <property type="entry name" value="Rod shape-determining protein MreC, domain 1"/>
    <property type="match status" value="1"/>
</dbReference>
<dbReference type="InterPro" id="IPR042177">
    <property type="entry name" value="Cell/Rod_1"/>
</dbReference>
<keyword evidence="9" id="KW-1185">Reference proteome</keyword>
<evidence type="ECO:0000256" key="1">
    <source>
        <dbReference type="ARBA" id="ARBA00009369"/>
    </source>
</evidence>
<dbReference type="EMBL" id="CP029843">
    <property type="protein sequence ID" value="AWV06213.1"/>
    <property type="molecule type" value="Genomic_DNA"/>
</dbReference>
<evidence type="ECO:0000256" key="5">
    <source>
        <dbReference type="SAM" id="MobiDB-lite"/>
    </source>
</evidence>
<dbReference type="InterPro" id="IPR055342">
    <property type="entry name" value="MreC_beta-barrel_core"/>
</dbReference>
<feature type="region of interest" description="Disordered" evidence="5">
    <location>
        <begin position="278"/>
        <end position="344"/>
    </location>
</feature>
<dbReference type="KEGG" id="lmb:C9I47_0489"/>
<accession>A0A2U9T198</accession>
<comment type="similarity">
    <text evidence="1">Belongs to the MreC family.</text>
</comment>
<feature type="transmembrane region" description="Helical" evidence="6">
    <location>
        <begin position="20"/>
        <end position="36"/>
    </location>
</feature>
<organism evidence="8 9">
    <name type="scientific">Marilutibacter maris</name>
    <dbReference type="NCBI Taxonomy" id="1605891"/>
    <lineage>
        <taxon>Bacteria</taxon>
        <taxon>Pseudomonadati</taxon>
        <taxon>Pseudomonadota</taxon>
        <taxon>Gammaproteobacteria</taxon>
        <taxon>Lysobacterales</taxon>
        <taxon>Lysobacteraceae</taxon>
        <taxon>Marilutibacter</taxon>
    </lineage>
</organism>
<evidence type="ECO:0000313" key="8">
    <source>
        <dbReference type="EMBL" id="AWV06213.1"/>
    </source>
</evidence>
<keyword evidence="3" id="KW-0133">Cell shape</keyword>
<protein>
    <recommendedName>
        <fullName evidence="2">Cell shape-determining protein MreC</fullName>
    </recommendedName>
    <alternativeName>
        <fullName evidence="4">Cell shape protein MreC</fullName>
    </alternativeName>
</protein>
<dbReference type="RefSeq" id="WP_223250255.1">
    <property type="nucleotide sequence ID" value="NZ_CP029843.1"/>
</dbReference>
<evidence type="ECO:0000256" key="4">
    <source>
        <dbReference type="ARBA" id="ARBA00032089"/>
    </source>
</evidence>
<keyword evidence="6" id="KW-0472">Membrane</keyword>
<reference evidence="8 9" key="1">
    <citation type="submission" date="2018-05" db="EMBL/GenBank/DDBJ databases">
        <title>The complete genome of Lysobacter maris HZ9B, a marine bacterium antagonistic against terrestrial plant pathogens.</title>
        <authorList>
            <person name="Zhang X.-Q."/>
        </authorList>
    </citation>
    <scope>NUCLEOTIDE SEQUENCE [LARGE SCALE GENOMIC DNA]</scope>
    <source>
        <strain evidence="8 9">HZ9B</strain>
    </source>
</reference>
<dbReference type="GO" id="GO:0008360">
    <property type="term" value="P:regulation of cell shape"/>
    <property type="evidence" value="ECO:0007669"/>
    <property type="project" value="UniProtKB-KW"/>
</dbReference>
<feature type="compositionally biased region" description="Basic and acidic residues" evidence="5">
    <location>
        <begin position="319"/>
        <end position="331"/>
    </location>
</feature>
<dbReference type="PANTHER" id="PTHR34138">
    <property type="entry name" value="CELL SHAPE-DETERMINING PROTEIN MREC"/>
    <property type="match status" value="1"/>
</dbReference>
<dbReference type="InterPro" id="IPR007221">
    <property type="entry name" value="MreC"/>
</dbReference>
<dbReference type="Gene3D" id="2.40.10.350">
    <property type="entry name" value="Rod shape-determining protein MreC, domain 2"/>
    <property type="match status" value="1"/>
</dbReference>
<dbReference type="AlphaFoldDB" id="A0A2U9T198"/>
<evidence type="ECO:0000256" key="3">
    <source>
        <dbReference type="ARBA" id="ARBA00022960"/>
    </source>
</evidence>
<dbReference type="InterPro" id="IPR042175">
    <property type="entry name" value="Cell/Rod_MreC_2"/>
</dbReference>
<evidence type="ECO:0000313" key="9">
    <source>
        <dbReference type="Proteomes" id="UP000249447"/>
    </source>
</evidence>
<dbReference type="NCBIfam" id="TIGR00219">
    <property type="entry name" value="mreC"/>
    <property type="match status" value="1"/>
</dbReference>
<keyword evidence="6" id="KW-0812">Transmembrane</keyword>
<dbReference type="PANTHER" id="PTHR34138:SF1">
    <property type="entry name" value="CELL SHAPE-DETERMINING PROTEIN MREC"/>
    <property type="match status" value="1"/>
</dbReference>
<proteinExistence type="inferred from homology"/>
<evidence type="ECO:0000256" key="2">
    <source>
        <dbReference type="ARBA" id="ARBA00013855"/>
    </source>
</evidence>
<sequence length="344" mass="35676">MPSYAGPTTPNRSGEVTGTLWLLAYLALAMVLIVLDHRGGWLDKAREQANVLVQPLWMVAGWPGQIVDKVQADAGTLSQLTAENARLRNEALVNNARLARLQAVSAENQRLRELMGAAERGGLDVQLAAILDIDLDPTRQRLVVDAGSGDGVSVGQSVIDAGGLMGQVIETTPMHATVLLLTDASHAIPVTVARNGIRLVAYGTGQSDRLELPSIPMSSDIKVGDTVVSSGLGGRFPAGFLVGTIASLQPDDSRAFLLGELRPAAQLDRGRNVLLLRDVPVPPPDVATAPDGDMAAENPAGGAGGDAAAPARPDGTDGPDARGDGSQEDRAAAAPAPAPTESRR</sequence>
<dbReference type="Proteomes" id="UP000249447">
    <property type="component" value="Chromosome"/>
</dbReference>
<evidence type="ECO:0000256" key="6">
    <source>
        <dbReference type="SAM" id="Phobius"/>
    </source>
</evidence>
<dbReference type="Pfam" id="PF04085">
    <property type="entry name" value="MreC"/>
    <property type="match status" value="1"/>
</dbReference>
<name>A0A2U9T198_9GAMM</name>
<gene>
    <name evidence="8" type="ORF">C9I47_0489</name>
</gene>
<evidence type="ECO:0000259" key="7">
    <source>
        <dbReference type="Pfam" id="PF04085"/>
    </source>
</evidence>
<keyword evidence="6" id="KW-1133">Transmembrane helix</keyword>